<keyword evidence="7 10" id="KW-0119">Carbohydrate metabolism</keyword>
<evidence type="ECO:0000313" key="14">
    <source>
        <dbReference type="EMBL" id="KAK3053258.1"/>
    </source>
</evidence>
<evidence type="ECO:0000256" key="4">
    <source>
        <dbReference type="ARBA" id="ARBA00012590"/>
    </source>
</evidence>
<dbReference type="InterPro" id="IPR033123">
    <property type="entry name" value="GH11_dom"/>
</dbReference>
<dbReference type="Pfam" id="PF00457">
    <property type="entry name" value="Glyco_hydro_11"/>
    <property type="match status" value="1"/>
</dbReference>
<dbReference type="InterPro" id="IPR001137">
    <property type="entry name" value="Glyco_hydro_11"/>
</dbReference>
<evidence type="ECO:0000256" key="5">
    <source>
        <dbReference type="ARBA" id="ARBA00022651"/>
    </source>
</evidence>
<protein>
    <recommendedName>
        <fullName evidence="4 10">Endo-1,4-beta-xylanase</fullName>
        <ecNumber evidence="4 10">3.2.1.8</ecNumber>
    </recommendedName>
</protein>
<evidence type="ECO:0000256" key="6">
    <source>
        <dbReference type="ARBA" id="ARBA00022801"/>
    </source>
</evidence>
<dbReference type="GO" id="GO:0031176">
    <property type="term" value="F:endo-1,4-beta-xylanase activity"/>
    <property type="evidence" value="ECO:0007669"/>
    <property type="project" value="UniProtKB-UniRule"/>
</dbReference>
<dbReference type="PRINTS" id="PR00911">
    <property type="entry name" value="GLHYDRLASE11"/>
</dbReference>
<feature type="active site" description="Proton donor" evidence="10">
    <location>
        <position position="225"/>
    </location>
</feature>
<dbReference type="GO" id="GO:0045493">
    <property type="term" value="P:xylan catabolic process"/>
    <property type="evidence" value="ECO:0007669"/>
    <property type="project" value="UniProtKB-UniRule"/>
</dbReference>
<evidence type="ECO:0000256" key="9">
    <source>
        <dbReference type="ARBA" id="ARBA00023326"/>
    </source>
</evidence>
<keyword evidence="9 10" id="KW-0624">Polysaccharide degradation</keyword>
<evidence type="ECO:0000256" key="3">
    <source>
        <dbReference type="ARBA" id="ARBA00007792"/>
    </source>
</evidence>
<keyword evidence="8 10" id="KW-0326">Glycosidase</keyword>
<dbReference type="InterPro" id="IPR013319">
    <property type="entry name" value="GH11/12"/>
</dbReference>
<comment type="pathway">
    <text evidence="2 10 11">Glycan degradation; xylan degradation.</text>
</comment>
<gene>
    <name evidence="14" type="ORF">LTR09_005884</name>
</gene>
<dbReference type="PROSITE" id="PS51761">
    <property type="entry name" value="GH11_3"/>
    <property type="match status" value="1"/>
</dbReference>
<comment type="caution">
    <text evidence="14">The sequence shown here is derived from an EMBL/GenBank/DDBJ whole genome shotgun (WGS) entry which is preliminary data.</text>
</comment>
<dbReference type="AlphaFoldDB" id="A0AAJ0DML1"/>
<feature type="domain" description="GH11" evidence="13">
    <location>
        <begin position="48"/>
        <end position="238"/>
    </location>
</feature>
<dbReference type="InterPro" id="IPR013320">
    <property type="entry name" value="ConA-like_dom_sf"/>
</dbReference>
<reference evidence="14" key="1">
    <citation type="submission" date="2023-04" db="EMBL/GenBank/DDBJ databases">
        <title>Black Yeasts Isolated from many extreme environments.</title>
        <authorList>
            <person name="Coleine C."/>
            <person name="Stajich J.E."/>
            <person name="Selbmann L."/>
        </authorList>
    </citation>
    <scope>NUCLEOTIDE SEQUENCE</scope>
    <source>
        <strain evidence="14">CCFEE 5312</strain>
    </source>
</reference>
<dbReference type="PANTHER" id="PTHR46828:SF2">
    <property type="entry name" value="ENDO-1,4-BETA-XYLANASE A-RELATED"/>
    <property type="match status" value="1"/>
</dbReference>
<evidence type="ECO:0000256" key="11">
    <source>
        <dbReference type="RuleBase" id="RU362015"/>
    </source>
</evidence>
<evidence type="ECO:0000256" key="1">
    <source>
        <dbReference type="ARBA" id="ARBA00000681"/>
    </source>
</evidence>
<keyword evidence="6 10" id="KW-0378">Hydrolase</keyword>
<evidence type="ECO:0000256" key="2">
    <source>
        <dbReference type="ARBA" id="ARBA00004851"/>
    </source>
</evidence>
<name>A0AAJ0DML1_9PEZI</name>
<evidence type="ECO:0000256" key="8">
    <source>
        <dbReference type="ARBA" id="ARBA00023295"/>
    </source>
</evidence>
<feature type="signal peptide" evidence="12">
    <location>
        <begin position="1"/>
        <end position="19"/>
    </location>
</feature>
<feature type="chain" id="PRO_5042620108" description="Endo-1,4-beta-xylanase" evidence="12">
    <location>
        <begin position="20"/>
        <end position="240"/>
    </location>
</feature>
<evidence type="ECO:0000256" key="7">
    <source>
        <dbReference type="ARBA" id="ARBA00023277"/>
    </source>
</evidence>
<evidence type="ECO:0000256" key="10">
    <source>
        <dbReference type="PROSITE-ProRule" id="PRU01097"/>
    </source>
</evidence>
<keyword evidence="15" id="KW-1185">Reference proteome</keyword>
<evidence type="ECO:0000256" key="12">
    <source>
        <dbReference type="SAM" id="SignalP"/>
    </source>
</evidence>
<dbReference type="SUPFAM" id="SSF49899">
    <property type="entry name" value="Concanavalin A-like lectins/glucanases"/>
    <property type="match status" value="1"/>
</dbReference>
<dbReference type="Gene3D" id="2.60.120.180">
    <property type="match status" value="1"/>
</dbReference>
<comment type="catalytic activity">
    <reaction evidence="1 10 11">
        <text>Endohydrolysis of (1-&gt;4)-beta-D-xylosidic linkages in xylans.</text>
        <dbReference type="EC" id="3.2.1.8"/>
    </reaction>
</comment>
<comment type="similarity">
    <text evidence="3 10 11">Belongs to the glycosyl hydrolase 11 (cellulase G) family.</text>
</comment>
<proteinExistence type="inferred from homology"/>
<sequence length="240" mass="26080">MYTSTLIAAACAIFAGVQAMPTPDASPIKGPSYEAHLQMLEGMNATAFEEEAKMVKRGGTASSTGYNNGYYYSFWTDNQAYYKVDWSGNGDFVAGKGWNPGSYTSITYSGTYGPNPSAGSYLALYGWTTNPLVEYYIVDNSASYNPSTGAQYKGSFTSDGSSYNIYQTTRYNAPSIQGTSTFNQYWSVRQNKRVGGTINIGSHFAAWRTYGMNLGQFNYQIMATEGFSQSGTATITVGGR</sequence>
<organism evidence="14 15">
    <name type="scientific">Extremus antarcticus</name>
    <dbReference type="NCBI Taxonomy" id="702011"/>
    <lineage>
        <taxon>Eukaryota</taxon>
        <taxon>Fungi</taxon>
        <taxon>Dikarya</taxon>
        <taxon>Ascomycota</taxon>
        <taxon>Pezizomycotina</taxon>
        <taxon>Dothideomycetes</taxon>
        <taxon>Dothideomycetidae</taxon>
        <taxon>Mycosphaerellales</taxon>
        <taxon>Extremaceae</taxon>
        <taxon>Extremus</taxon>
    </lineage>
</organism>
<evidence type="ECO:0000313" key="15">
    <source>
        <dbReference type="Proteomes" id="UP001271007"/>
    </source>
</evidence>
<dbReference type="EMBL" id="JAWDJX010000017">
    <property type="protein sequence ID" value="KAK3053258.1"/>
    <property type="molecule type" value="Genomic_DNA"/>
</dbReference>
<evidence type="ECO:0000259" key="13">
    <source>
        <dbReference type="PROSITE" id="PS51761"/>
    </source>
</evidence>
<dbReference type="EC" id="3.2.1.8" evidence="4 10"/>
<dbReference type="PANTHER" id="PTHR46828">
    <property type="entry name" value="ENDO-1,4-BETA-XYLANASE A-RELATED"/>
    <property type="match status" value="1"/>
</dbReference>
<dbReference type="Proteomes" id="UP001271007">
    <property type="component" value="Unassembled WGS sequence"/>
</dbReference>
<keyword evidence="12" id="KW-0732">Signal</keyword>
<feature type="active site" description="Nucleophile" evidence="10">
    <location>
        <position position="134"/>
    </location>
</feature>
<keyword evidence="5 10" id="KW-0858">Xylan degradation</keyword>
<accession>A0AAJ0DML1</accession>